<dbReference type="KEGG" id="mzi:HWN40_01685"/>
<reference evidence="3 4" key="1">
    <citation type="submission" date="2020-06" db="EMBL/GenBank/DDBJ databases">
        <title>Methanolobus halotolerans sp. nov., isolated from a saline lake Tus in Siberia.</title>
        <authorList>
            <person name="Shen Y."/>
            <person name="Chen S.-C."/>
            <person name="Lai M.-C."/>
            <person name="Huang H.-H."/>
            <person name="Chiu H.-H."/>
            <person name="Tang S.-L."/>
            <person name="Rogozin D.Y."/>
            <person name="Degermendzhy A.G."/>
        </authorList>
    </citation>
    <scope>NUCLEOTIDE SEQUENCE [LARGE SCALE GENOMIC DNA]</scope>
    <source>
        <strain evidence="3 4">DSM 21339</strain>
    </source>
</reference>
<dbReference type="OrthoDB" id="24743at2157"/>
<dbReference type="InterPro" id="IPR008927">
    <property type="entry name" value="6-PGluconate_DH-like_C_sf"/>
</dbReference>
<dbReference type="GeneID" id="55820346"/>
<organism evidence="3 4">
    <name type="scientific">Methanolobus zinderi</name>
    <dbReference type="NCBI Taxonomy" id="536044"/>
    <lineage>
        <taxon>Archaea</taxon>
        <taxon>Methanobacteriati</taxon>
        <taxon>Methanobacteriota</taxon>
        <taxon>Stenosarchaea group</taxon>
        <taxon>Methanomicrobia</taxon>
        <taxon>Methanosarcinales</taxon>
        <taxon>Methanosarcinaceae</taxon>
        <taxon>Methanolobus</taxon>
    </lineage>
</organism>
<keyword evidence="1 3" id="KW-0560">Oxidoreductase</keyword>
<dbReference type="Gene3D" id="1.10.3660.10">
    <property type="entry name" value="6-phosphogluconate dehydrogenase C-terminal like domain"/>
    <property type="match status" value="1"/>
</dbReference>
<dbReference type="GO" id="GO:0070403">
    <property type="term" value="F:NAD+ binding"/>
    <property type="evidence" value="ECO:0007669"/>
    <property type="project" value="InterPro"/>
</dbReference>
<dbReference type="SMART" id="SM00896">
    <property type="entry name" value="FDX-ACB"/>
    <property type="match status" value="1"/>
</dbReference>
<dbReference type="RefSeq" id="WP_176964130.1">
    <property type="nucleotide sequence ID" value="NZ_CP058215.1"/>
</dbReference>
<dbReference type="SUPFAM" id="SSF48179">
    <property type="entry name" value="6-phosphogluconate dehydrogenase C-terminal domain-like"/>
    <property type="match status" value="1"/>
</dbReference>
<dbReference type="Gene3D" id="3.40.50.720">
    <property type="entry name" value="NAD(P)-binding Rossmann-like Domain"/>
    <property type="match status" value="1"/>
</dbReference>
<feature type="domain" description="Prephenate/arogenate dehydrogenase" evidence="2">
    <location>
        <begin position="1"/>
        <end position="280"/>
    </location>
</feature>
<evidence type="ECO:0000259" key="2">
    <source>
        <dbReference type="PROSITE" id="PS51176"/>
    </source>
</evidence>
<dbReference type="InterPro" id="IPR008299">
    <property type="entry name" value="Prep_DH/arog_DH"/>
</dbReference>
<dbReference type="Pfam" id="PF02153">
    <property type="entry name" value="PDH_N"/>
    <property type="match status" value="1"/>
</dbReference>
<dbReference type="Proteomes" id="UP000509594">
    <property type="component" value="Chromosome"/>
</dbReference>
<dbReference type="InterPro" id="IPR050812">
    <property type="entry name" value="Preph/Arog_dehydrog"/>
</dbReference>
<evidence type="ECO:0000313" key="4">
    <source>
        <dbReference type="Proteomes" id="UP000509594"/>
    </source>
</evidence>
<dbReference type="NCBIfam" id="NF006411">
    <property type="entry name" value="PRK08655.1-5"/>
    <property type="match status" value="1"/>
</dbReference>
<dbReference type="InterPro" id="IPR046825">
    <property type="entry name" value="PDH_C"/>
</dbReference>
<dbReference type="GO" id="GO:0008977">
    <property type="term" value="F:prephenate dehydrogenase (NAD+) activity"/>
    <property type="evidence" value="ECO:0007669"/>
    <property type="project" value="UniProtKB-EC"/>
</dbReference>
<name>A0A7D5IN54_9EURY</name>
<keyword evidence="4" id="KW-1185">Reference proteome</keyword>
<dbReference type="PROSITE" id="PS51176">
    <property type="entry name" value="PDH_ADH"/>
    <property type="match status" value="1"/>
</dbReference>
<dbReference type="EMBL" id="CP058215">
    <property type="protein sequence ID" value="QLC49067.1"/>
    <property type="molecule type" value="Genomic_DNA"/>
</dbReference>
<dbReference type="PANTHER" id="PTHR21363">
    <property type="entry name" value="PREPHENATE DEHYDROGENASE"/>
    <property type="match status" value="1"/>
</dbReference>
<dbReference type="PIRSF" id="PIRSF006549">
    <property type="entry name" value="PDH_arog_dh_reg"/>
    <property type="match status" value="1"/>
</dbReference>
<proteinExistence type="predicted"/>
<dbReference type="GO" id="GO:0004665">
    <property type="term" value="F:prephenate dehydrogenase (NADP+) activity"/>
    <property type="evidence" value="ECO:0007669"/>
    <property type="project" value="InterPro"/>
</dbReference>
<dbReference type="GO" id="GO:0006571">
    <property type="term" value="P:tyrosine biosynthetic process"/>
    <property type="evidence" value="ECO:0007669"/>
    <property type="project" value="InterPro"/>
</dbReference>
<dbReference type="AlphaFoldDB" id="A0A7D5IN54"/>
<dbReference type="NCBIfam" id="NF006408">
    <property type="entry name" value="PRK08655.1-2"/>
    <property type="match status" value="1"/>
</dbReference>
<evidence type="ECO:0000256" key="1">
    <source>
        <dbReference type="ARBA" id="ARBA00023002"/>
    </source>
</evidence>
<dbReference type="EC" id="1.3.1.12" evidence="3"/>
<dbReference type="SUPFAM" id="SSF51735">
    <property type="entry name" value="NAD(P)-binding Rossmann-fold domains"/>
    <property type="match status" value="1"/>
</dbReference>
<dbReference type="InterPro" id="IPR046826">
    <property type="entry name" value="PDH_N"/>
</dbReference>
<dbReference type="Pfam" id="PF20463">
    <property type="entry name" value="PDH_C"/>
    <property type="match status" value="1"/>
</dbReference>
<dbReference type="PANTHER" id="PTHR21363:SF0">
    <property type="entry name" value="PREPHENATE DEHYDROGENASE [NADP(+)]"/>
    <property type="match status" value="1"/>
</dbReference>
<accession>A0A7D5IN54</accession>
<evidence type="ECO:0000313" key="3">
    <source>
        <dbReference type="EMBL" id="QLC49067.1"/>
    </source>
</evidence>
<protein>
    <submittedName>
        <fullName evidence="3">Prephenate dehydrogenase</fullName>
        <ecNumber evidence="3">1.3.1.12</ecNumber>
    </submittedName>
</protein>
<dbReference type="InterPro" id="IPR036291">
    <property type="entry name" value="NAD(P)-bd_dom_sf"/>
</dbReference>
<sequence length="441" mass="49642">MKVLIIGGTGEMGQWFTPFFRNHGYEVVVWGSSGKVEVAERMGVEFAHDLDAAISTSDIVIVTVPINITEKVISETAPKMKSGSLLMDFTSLKVGPTEAMKKYAPEDVEILGTHPMFGPSIPSLHGQIFILTPINGRCEKWFPVMHSLFEDNGAHIEVISPAEHDRFVSVVQGLTHFAYITIGTTFDSLDFSVNESRRFMSPVYDIMLDFVGRIIGQNPYLYAYIQMENPEVPRVHDAFMQQCSEMSSIVRKKDVEAFTAKMKEAAVHFGDTASALRRSDKLINSKIAEFDRLLDSIGQEIGVRHIYSGIVHTGFVDKVTPRTVVLDSGSKMIPLKIENIRLLNEEEMHQWKLDNLEHHLRDISVLIPEEADEKIIMELISCNEDIVSVEIIDRYDGIEGTERLSVTYRVMIMGDIEPEKVHHEIERQLTGIGCTIRGQSN</sequence>
<dbReference type="InterPro" id="IPR005121">
    <property type="entry name" value="Fdx_antiC-bd"/>
</dbReference>
<gene>
    <name evidence="3" type="ORF">HWN40_01685</name>
</gene>
<dbReference type="InterPro" id="IPR003099">
    <property type="entry name" value="Prephen_DH"/>
</dbReference>